<protein>
    <recommendedName>
        <fullName evidence="5">BHLH domain-containing protein</fullName>
    </recommendedName>
</protein>
<name>A0AAW1NRS1_9CHLO</name>
<feature type="region of interest" description="Disordered" evidence="4">
    <location>
        <begin position="195"/>
        <end position="221"/>
    </location>
</feature>
<dbReference type="InterPro" id="IPR045865">
    <property type="entry name" value="ACT-like_dom_sf"/>
</dbReference>
<reference evidence="6 7" key="1">
    <citation type="journal article" date="2024" name="Nat. Commun.">
        <title>Phylogenomics reveals the evolutionary origins of lichenization in chlorophyte algae.</title>
        <authorList>
            <person name="Puginier C."/>
            <person name="Libourel C."/>
            <person name="Otte J."/>
            <person name="Skaloud P."/>
            <person name="Haon M."/>
            <person name="Grisel S."/>
            <person name="Petersen M."/>
            <person name="Berrin J.G."/>
            <person name="Delaux P.M."/>
            <person name="Dal Grande F."/>
            <person name="Keller J."/>
        </authorList>
    </citation>
    <scope>NUCLEOTIDE SEQUENCE [LARGE SCALE GENOMIC DNA]</scope>
    <source>
        <strain evidence="6 7">SAG 2036</strain>
    </source>
</reference>
<dbReference type="PANTHER" id="PTHR45844:SF2">
    <property type="entry name" value="TRANSCRIPTION FACTOR BHLH30"/>
    <property type="match status" value="1"/>
</dbReference>
<dbReference type="AlphaFoldDB" id="A0AAW1NRS1"/>
<comment type="subcellular location">
    <subcellularLocation>
        <location evidence="1">Nucleus</location>
    </subcellularLocation>
</comment>
<dbReference type="InterPro" id="IPR036638">
    <property type="entry name" value="HLH_DNA-bd_sf"/>
</dbReference>
<dbReference type="InterPro" id="IPR045847">
    <property type="entry name" value="AIG1-like"/>
</dbReference>
<dbReference type="PROSITE" id="PS50888">
    <property type="entry name" value="BHLH"/>
    <property type="match status" value="1"/>
</dbReference>
<feature type="compositionally biased region" description="Pro residues" evidence="4">
    <location>
        <begin position="118"/>
        <end position="129"/>
    </location>
</feature>
<dbReference type="Proteomes" id="UP001465755">
    <property type="component" value="Unassembled WGS sequence"/>
</dbReference>
<evidence type="ECO:0000259" key="5">
    <source>
        <dbReference type="PROSITE" id="PS50888"/>
    </source>
</evidence>
<feature type="compositionally biased region" description="Polar residues" evidence="4">
    <location>
        <begin position="58"/>
        <end position="80"/>
    </location>
</feature>
<dbReference type="GO" id="GO:0003700">
    <property type="term" value="F:DNA-binding transcription factor activity"/>
    <property type="evidence" value="ECO:0007669"/>
    <property type="project" value="InterPro"/>
</dbReference>
<dbReference type="SUPFAM" id="SSF47459">
    <property type="entry name" value="HLH, helix-loop-helix DNA-binding domain"/>
    <property type="match status" value="1"/>
</dbReference>
<feature type="compositionally biased region" description="Polar residues" evidence="4">
    <location>
        <begin position="149"/>
        <end position="159"/>
    </location>
</feature>
<feature type="compositionally biased region" description="Polar residues" evidence="4">
    <location>
        <begin position="203"/>
        <end position="212"/>
    </location>
</feature>
<dbReference type="InterPro" id="IPR054502">
    <property type="entry name" value="bHLH-TF_ACT-like_plant"/>
</dbReference>
<keyword evidence="7" id="KW-1185">Reference proteome</keyword>
<dbReference type="GO" id="GO:0003677">
    <property type="term" value="F:DNA binding"/>
    <property type="evidence" value="ECO:0007669"/>
    <property type="project" value="UniProtKB-KW"/>
</dbReference>
<evidence type="ECO:0000256" key="3">
    <source>
        <dbReference type="ARBA" id="ARBA00023242"/>
    </source>
</evidence>
<dbReference type="GO" id="GO:0046983">
    <property type="term" value="F:protein dimerization activity"/>
    <property type="evidence" value="ECO:0007669"/>
    <property type="project" value="InterPro"/>
</dbReference>
<evidence type="ECO:0000256" key="1">
    <source>
        <dbReference type="ARBA" id="ARBA00004123"/>
    </source>
</evidence>
<evidence type="ECO:0000313" key="6">
    <source>
        <dbReference type="EMBL" id="KAK9792974.1"/>
    </source>
</evidence>
<feature type="region of interest" description="Disordered" evidence="4">
    <location>
        <begin position="264"/>
        <end position="283"/>
    </location>
</feature>
<accession>A0AAW1NRS1</accession>
<evidence type="ECO:0000256" key="4">
    <source>
        <dbReference type="SAM" id="MobiDB-lite"/>
    </source>
</evidence>
<dbReference type="SUPFAM" id="SSF55021">
    <property type="entry name" value="ACT-like"/>
    <property type="match status" value="1"/>
</dbReference>
<dbReference type="InterPro" id="IPR011598">
    <property type="entry name" value="bHLH_dom"/>
</dbReference>
<organism evidence="6 7">
    <name type="scientific">Symbiochloris irregularis</name>
    <dbReference type="NCBI Taxonomy" id="706552"/>
    <lineage>
        <taxon>Eukaryota</taxon>
        <taxon>Viridiplantae</taxon>
        <taxon>Chlorophyta</taxon>
        <taxon>core chlorophytes</taxon>
        <taxon>Trebouxiophyceae</taxon>
        <taxon>Trebouxiales</taxon>
        <taxon>Trebouxiaceae</taxon>
        <taxon>Symbiochloris</taxon>
    </lineage>
</organism>
<dbReference type="CDD" id="cd04873">
    <property type="entry name" value="ACT_UUR-ACR-like"/>
    <property type="match status" value="1"/>
</dbReference>
<dbReference type="Pfam" id="PF00010">
    <property type="entry name" value="HLH"/>
    <property type="match status" value="1"/>
</dbReference>
<keyword evidence="3" id="KW-0539">Nucleus</keyword>
<sequence length="384" mass="41523">MVDRLSDSMPPEFDYTFTEDELKNILGYMESHQQTNEPRPEFGTVPFVGQGSSVPLQFQPHTADSLGQQTPSHSGDSQSFEDGGVAVKQEPVVDHLGLPRSSHEAASVLPHLNGFFPPTQPAAVGPPPSQIHKTSPLSVPTDAAPLETRSPSTTGTSTYHASYAGNHKKDAHKGHISHSTVEKQRRDRINALIDELRDMVPPQSANSAAQDGTDSKRPKHVVLSDTIQLIRDLQDKARLSSSPQPGDKGQGASELFRRTYSDRNISEAGRPPSSPPELPLAPEGALPSSGVVVEQGEGCLYVKVNCKDRRGLLSDIITSLKAIPLEITTAAVTTTGNGYVHDVFQVKVDPTSACSAQDIQCHVHATMYNLTESHLGDKRRRTRG</sequence>
<feature type="region of interest" description="Disordered" evidence="4">
    <location>
        <begin position="118"/>
        <end position="159"/>
    </location>
</feature>
<dbReference type="Pfam" id="PF22754">
    <property type="entry name" value="bHLH-TF_ACT-like_plant"/>
    <property type="match status" value="1"/>
</dbReference>
<dbReference type="Gene3D" id="4.10.280.10">
    <property type="entry name" value="Helix-loop-helix DNA-binding domain"/>
    <property type="match status" value="1"/>
</dbReference>
<dbReference type="CDD" id="cd00083">
    <property type="entry name" value="bHLH_SF"/>
    <property type="match status" value="1"/>
</dbReference>
<feature type="region of interest" description="Disordered" evidence="4">
    <location>
        <begin position="58"/>
        <end position="82"/>
    </location>
</feature>
<keyword evidence="2" id="KW-0238">DNA-binding</keyword>
<evidence type="ECO:0000256" key="2">
    <source>
        <dbReference type="ARBA" id="ARBA00023125"/>
    </source>
</evidence>
<dbReference type="EMBL" id="JALJOQ010000156">
    <property type="protein sequence ID" value="KAK9792974.1"/>
    <property type="molecule type" value="Genomic_DNA"/>
</dbReference>
<gene>
    <name evidence="6" type="ORF">WJX73_004661</name>
</gene>
<proteinExistence type="predicted"/>
<dbReference type="PANTHER" id="PTHR45844">
    <property type="entry name" value="TRANSCRIPTION FACTOR BHLH30"/>
    <property type="match status" value="1"/>
</dbReference>
<feature type="domain" description="BHLH" evidence="5">
    <location>
        <begin position="173"/>
        <end position="233"/>
    </location>
</feature>
<evidence type="ECO:0000313" key="7">
    <source>
        <dbReference type="Proteomes" id="UP001465755"/>
    </source>
</evidence>
<dbReference type="SMART" id="SM00353">
    <property type="entry name" value="HLH"/>
    <property type="match status" value="1"/>
</dbReference>
<comment type="caution">
    <text evidence="6">The sequence shown here is derived from an EMBL/GenBank/DDBJ whole genome shotgun (WGS) entry which is preliminary data.</text>
</comment>